<proteinExistence type="predicted"/>
<dbReference type="Pfam" id="PF18029">
    <property type="entry name" value="Glyoxalase_6"/>
    <property type="match status" value="1"/>
</dbReference>
<accession>A0A367Z0Q9</accession>
<evidence type="ECO:0000259" key="1">
    <source>
        <dbReference type="Pfam" id="PF18029"/>
    </source>
</evidence>
<dbReference type="InterPro" id="IPR029068">
    <property type="entry name" value="Glyas_Bleomycin-R_OHBP_Dase"/>
</dbReference>
<dbReference type="Gene3D" id="3.10.180.10">
    <property type="entry name" value="2,3-Dihydroxybiphenyl 1,2-Dioxygenase, domain 1"/>
    <property type="match status" value="1"/>
</dbReference>
<feature type="domain" description="Glyoxalase-like" evidence="1">
    <location>
        <begin position="7"/>
        <end position="125"/>
    </location>
</feature>
<gene>
    <name evidence="2" type="ORF">DT076_05200</name>
</gene>
<dbReference type="SUPFAM" id="SSF54593">
    <property type="entry name" value="Glyoxalase/Bleomycin resistance protein/Dihydroxybiphenyl dioxygenase"/>
    <property type="match status" value="1"/>
</dbReference>
<organism evidence="2 3">
    <name type="scientific">Desertihabitans brevis</name>
    <dbReference type="NCBI Taxonomy" id="2268447"/>
    <lineage>
        <taxon>Bacteria</taxon>
        <taxon>Bacillati</taxon>
        <taxon>Actinomycetota</taxon>
        <taxon>Actinomycetes</taxon>
        <taxon>Propionibacteriales</taxon>
        <taxon>Propionibacteriaceae</taxon>
        <taxon>Desertihabitans</taxon>
    </lineage>
</organism>
<dbReference type="AlphaFoldDB" id="A0A367Z0Q9"/>
<reference evidence="2 3" key="1">
    <citation type="submission" date="2018-07" db="EMBL/GenBank/DDBJ databases">
        <title>Desertimonas flava gen. nov. sp. nov.</title>
        <authorList>
            <person name="Liu S."/>
        </authorList>
    </citation>
    <scope>NUCLEOTIDE SEQUENCE [LARGE SCALE GENOMIC DNA]</scope>
    <source>
        <strain evidence="2 3">16Sb5-5</strain>
    </source>
</reference>
<dbReference type="Proteomes" id="UP000252770">
    <property type="component" value="Unassembled WGS sequence"/>
</dbReference>
<sequence>MGLVWTVTIDAGDPKRLAASWAGALGYIDEEGHDFEDGASRVDPDGQRPAVSFLWVPEAKTAKNRCHLDLWPAAGVEDLAERDAVIRTKVSALVTAGATITREASWAGHVEGVVMADPEDNEFCVAGSGPGHWSRSAA</sequence>
<protein>
    <submittedName>
        <fullName evidence="2">VOC family protein</fullName>
    </submittedName>
</protein>
<comment type="caution">
    <text evidence="2">The sequence shown here is derived from an EMBL/GenBank/DDBJ whole genome shotgun (WGS) entry which is preliminary data.</text>
</comment>
<dbReference type="PANTHER" id="PTHR35908">
    <property type="entry name" value="HYPOTHETICAL FUSION PROTEIN"/>
    <property type="match status" value="1"/>
</dbReference>
<dbReference type="PANTHER" id="PTHR35908:SF1">
    <property type="entry name" value="CONSERVED PROTEIN"/>
    <property type="match status" value="1"/>
</dbReference>
<evidence type="ECO:0000313" key="3">
    <source>
        <dbReference type="Proteomes" id="UP000252770"/>
    </source>
</evidence>
<name>A0A367Z0Q9_9ACTN</name>
<dbReference type="EMBL" id="QOUI01000002">
    <property type="protein sequence ID" value="RCK70791.1"/>
    <property type="molecule type" value="Genomic_DNA"/>
</dbReference>
<dbReference type="InterPro" id="IPR041581">
    <property type="entry name" value="Glyoxalase_6"/>
</dbReference>
<keyword evidence="3" id="KW-1185">Reference proteome</keyword>
<evidence type="ECO:0000313" key="2">
    <source>
        <dbReference type="EMBL" id="RCK70791.1"/>
    </source>
</evidence>